<feature type="transmembrane region" description="Helical" evidence="1">
    <location>
        <begin position="669"/>
        <end position="689"/>
    </location>
</feature>
<feature type="domain" description="Acyclic terpene utilisation N-terminal" evidence="2">
    <location>
        <begin position="170"/>
        <end position="440"/>
    </location>
</feature>
<gene>
    <name evidence="4" type="ORF">CSOL1703_00015231</name>
</gene>
<keyword evidence="1" id="KW-0472">Membrane</keyword>
<dbReference type="InterPro" id="IPR010839">
    <property type="entry name" value="AtuA_N"/>
</dbReference>
<organism evidence="4 5">
    <name type="scientific">Clonostachys solani</name>
    <dbReference type="NCBI Taxonomy" id="160281"/>
    <lineage>
        <taxon>Eukaryota</taxon>
        <taxon>Fungi</taxon>
        <taxon>Dikarya</taxon>
        <taxon>Ascomycota</taxon>
        <taxon>Pezizomycotina</taxon>
        <taxon>Sordariomycetes</taxon>
        <taxon>Hypocreomycetidae</taxon>
        <taxon>Hypocreales</taxon>
        <taxon>Bionectriaceae</taxon>
        <taxon>Clonostachys</taxon>
    </lineage>
</organism>
<evidence type="ECO:0000259" key="2">
    <source>
        <dbReference type="Pfam" id="PF07287"/>
    </source>
</evidence>
<evidence type="ECO:0000259" key="3">
    <source>
        <dbReference type="Pfam" id="PF14330"/>
    </source>
</evidence>
<dbReference type="Proteomes" id="UP000775872">
    <property type="component" value="Unassembled WGS sequence"/>
</dbReference>
<keyword evidence="5" id="KW-1185">Reference proteome</keyword>
<reference evidence="5" key="1">
    <citation type="submission" date="2019-06" db="EMBL/GenBank/DDBJ databases">
        <authorList>
            <person name="Broberg M."/>
        </authorList>
    </citation>
    <scope>NUCLEOTIDE SEQUENCE [LARGE SCALE GENOMIC DNA]</scope>
</reference>
<proteinExistence type="predicted"/>
<comment type="caution">
    <text evidence="4">The sequence shown here is derived from an EMBL/GenBank/DDBJ whole genome shotgun (WGS) entry which is preliminary data.</text>
</comment>
<protein>
    <submittedName>
        <fullName evidence="4">Uncharacterized protein</fullName>
    </submittedName>
</protein>
<dbReference type="InterPro" id="IPR025496">
    <property type="entry name" value="DUF4387"/>
</dbReference>
<dbReference type="Pfam" id="PF14330">
    <property type="entry name" value="DUF4387"/>
    <property type="match status" value="1"/>
</dbReference>
<dbReference type="OrthoDB" id="5863171at2759"/>
<evidence type="ECO:0000313" key="4">
    <source>
        <dbReference type="EMBL" id="CAH0054040.1"/>
    </source>
</evidence>
<accession>A0A9P0ENL8</accession>
<reference evidence="4 5" key="2">
    <citation type="submission" date="2021-10" db="EMBL/GenBank/DDBJ databases">
        <authorList>
            <person name="Piombo E."/>
        </authorList>
    </citation>
    <scope>NUCLEOTIDE SEQUENCE [LARGE SCALE GENOMIC DNA]</scope>
</reference>
<keyword evidence="1" id="KW-0812">Transmembrane</keyword>
<sequence>MSADPKDSAMGSPPICQIVTPIGNMGYGFDETTTAYQLAHLVPNGVPTAIILDSGSTDSGPEKLALGTTTAPISAYLKDLIKLLRLVHRFRVPLIFSSAGGDGTNDHVNKMREIIENIAAEEANSDYFMKAISIYAEIDKDLIRERLQAGRIVGCGTCVPPLAESEIESSARVVAQMGPEPFIDAMEANPDFTVIIGGRSYDPAPYAAYASYQLKRQYPELTESEIQQRYGGFVHMGKIMECGGACSTPKSPGAVAVVYQDGTFDISPTFPGSRCTPLSVAAHALYENSRPDVLRGPGGALHLENSKYEQLPDDRTTRVRGSEYRSSQSQGSPYQFKLEAARVIGYRSMFMGSVKDHILIKNVDNLFGRIKMYVKEQHPDITGEWDLEFHVYGRGQSTPKGPGELFIIAEAIAENQKLATSMAAKARVAMIHGPYPGMKATAGNFAFGIGGKMEIELGKCAKFSIYHLMDLEPGEERLRPTPDAFNERKLLSYTTSIIGNGKPAPSDDIFRAEIARLRDSLPAPVAKGAAHVAASKSAAPSEPPETLWDLAAVLRSKNAGPFDISLDVIFKTKEDFHAVRYSNLLSAENVSRALEIDKKDIVWMGFFEPALAFKVTIPRFRGGKKTPAGSFMENDVHGSQQHVGLGTMTLPEALRGPSKTLWQKSQTSVAAYVAFGAFLMTVGGVKGFLLGRATSRSRR</sequence>
<dbReference type="EMBL" id="CABFOC020000046">
    <property type="protein sequence ID" value="CAH0054040.1"/>
    <property type="molecule type" value="Genomic_DNA"/>
</dbReference>
<dbReference type="Pfam" id="PF07287">
    <property type="entry name" value="AtuA"/>
    <property type="match status" value="1"/>
</dbReference>
<dbReference type="AlphaFoldDB" id="A0A9P0ENL8"/>
<feature type="domain" description="DUF4387" evidence="3">
    <location>
        <begin position="547"/>
        <end position="647"/>
    </location>
</feature>
<evidence type="ECO:0000313" key="5">
    <source>
        <dbReference type="Proteomes" id="UP000775872"/>
    </source>
</evidence>
<evidence type="ECO:0000256" key="1">
    <source>
        <dbReference type="SAM" id="Phobius"/>
    </source>
</evidence>
<name>A0A9P0ENL8_9HYPO</name>
<keyword evidence="1" id="KW-1133">Transmembrane helix</keyword>